<dbReference type="Proteomes" id="UP001500804">
    <property type="component" value="Unassembled WGS sequence"/>
</dbReference>
<dbReference type="Pfam" id="PF01593">
    <property type="entry name" value="Amino_oxidase"/>
    <property type="match status" value="1"/>
</dbReference>
<dbReference type="EMBL" id="BAABJO010000014">
    <property type="protein sequence ID" value="GAA5125920.1"/>
    <property type="molecule type" value="Genomic_DNA"/>
</dbReference>
<proteinExistence type="predicted"/>
<keyword evidence="4" id="KW-1185">Reference proteome</keyword>
<evidence type="ECO:0000256" key="1">
    <source>
        <dbReference type="SAM" id="MobiDB-lite"/>
    </source>
</evidence>
<sequence>MQVHDFSGEELKDVAGEFWTPDPPGASGPPLASGGSGAGRGRRAPPVSRGKAARISVTQAATAFSGMLLDDSFRFCGGVGANPVQGAFSAGAQNVVVVDPVPFKLEKARELGATHTFTDPGRGGRIHTHRFGSGSSAPYAEPGAMRISTRHRYTLRYIRELDLVTGAGQGCGHRDRAREPHDLFNDCYSMMRQLMVQHFGGKPDYFRADAEERGMD</sequence>
<organism evidence="3 4">
    <name type="scientific">Pseudonocardia adelaidensis</name>
    <dbReference type="NCBI Taxonomy" id="648754"/>
    <lineage>
        <taxon>Bacteria</taxon>
        <taxon>Bacillati</taxon>
        <taxon>Actinomycetota</taxon>
        <taxon>Actinomycetes</taxon>
        <taxon>Pseudonocardiales</taxon>
        <taxon>Pseudonocardiaceae</taxon>
        <taxon>Pseudonocardia</taxon>
    </lineage>
</organism>
<comment type="caution">
    <text evidence="3">The sequence shown here is derived from an EMBL/GenBank/DDBJ whole genome shotgun (WGS) entry which is preliminary data.</text>
</comment>
<protein>
    <recommendedName>
        <fullName evidence="2">Amine oxidase domain-containing protein</fullName>
    </recommendedName>
</protein>
<dbReference type="SUPFAM" id="SSF51735">
    <property type="entry name" value="NAD(P)-binding Rossmann-fold domains"/>
    <property type="match status" value="1"/>
</dbReference>
<name>A0ABP9NLE3_9PSEU</name>
<dbReference type="InterPro" id="IPR002937">
    <property type="entry name" value="Amino_oxidase"/>
</dbReference>
<feature type="domain" description="Amine oxidase" evidence="2">
    <location>
        <begin position="123"/>
        <end position="165"/>
    </location>
</feature>
<evidence type="ECO:0000313" key="4">
    <source>
        <dbReference type="Proteomes" id="UP001500804"/>
    </source>
</evidence>
<dbReference type="Gene3D" id="3.40.50.720">
    <property type="entry name" value="NAD(P)-binding Rossmann-like Domain"/>
    <property type="match status" value="1"/>
</dbReference>
<dbReference type="InterPro" id="IPR036291">
    <property type="entry name" value="NAD(P)-bd_dom_sf"/>
</dbReference>
<evidence type="ECO:0000313" key="3">
    <source>
        <dbReference type="EMBL" id="GAA5125920.1"/>
    </source>
</evidence>
<accession>A0ABP9NLE3</accession>
<feature type="region of interest" description="Disordered" evidence="1">
    <location>
        <begin position="15"/>
        <end position="52"/>
    </location>
</feature>
<gene>
    <name evidence="3" type="ORF">GCM10023320_41000</name>
</gene>
<reference evidence="4" key="1">
    <citation type="journal article" date="2019" name="Int. J. Syst. Evol. Microbiol.">
        <title>The Global Catalogue of Microorganisms (GCM) 10K type strain sequencing project: providing services to taxonomists for standard genome sequencing and annotation.</title>
        <authorList>
            <consortium name="The Broad Institute Genomics Platform"/>
            <consortium name="The Broad Institute Genome Sequencing Center for Infectious Disease"/>
            <person name="Wu L."/>
            <person name="Ma J."/>
        </authorList>
    </citation>
    <scope>NUCLEOTIDE SEQUENCE [LARGE SCALE GENOMIC DNA]</scope>
    <source>
        <strain evidence="4">JCM 18302</strain>
    </source>
</reference>
<evidence type="ECO:0000259" key="2">
    <source>
        <dbReference type="Pfam" id="PF01593"/>
    </source>
</evidence>